<dbReference type="EMBL" id="UYRT01080793">
    <property type="protein sequence ID" value="VDN23404.1"/>
    <property type="molecule type" value="Genomic_DNA"/>
</dbReference>
<evidence type="ECO:0000313" key="12">
    <source>
        <dbReference type="WBParaSite" id="GPUH_0001402901-mRNA-1"/>
    </source>
</evidence>
<keyword evidence="4 9" id="KW-1133">Transmembrane helix</keyword>
<dbReference type="SUPFAM" id="SSF103473">
    <property type="entry name" value="MFS general substrate transporter"/>
    <property type="match status" value="1"/>
</dbReference>
<organism evidence="12">
    <name type="scientific">Gongylonema pulchrum</name>
    <dbReference type="NCBI Taxonomy" id="637853"/>
    <lineage>
        <taxon>Eukaryota</taxon>
        <taxon>Metazoa</taxon>
        <taxon>Ecdysozoa</taxon>
        <taxon>Nematoda</taxon>
        <taxon>Chromadorea</taxon>
        <taxon>Rhabditida</taxon>
        <taxon>Spirurina</taxon>
        <taxon>Spiruromorpha</taxon>
        <taxon>Spiruroidea</taxon>
        <taxon>Gongylonematidae</taxon>
        <taxon>Gongylonema</taxon>
    </lineage>
</organism>
<dbReference type="InterPro" id="IPR010291">
    <property type="entry name" value="Ion_channel_UNC-93"/>
</dbReference>
<protein>
    <recommendedName>
        <fullName evidence="7">UNC93-like protein MFSD11</fullName>
    </recommendedName>
    <alternativeName>
        <fullName evidence="8">Major facilitator superfamily domain-containing protein 11</fullName>
    </alternativeName>
</protein>
<dbReference type="OrthoDB" id="196103at2759"/>
<evidence type="ECO:0000256" key="8">
    <source>
        <dbReference type="ARBA" id="ARBA00041910"/>
    </source>
</evidence>
<reference evidence="10 11" key="2">
    <citation type="submission" date="2018-11" db="EMBL/GenBank/DDBJ databases">
        <authorList>
            <consortium name="Pathogen Informatics"/>
        </authorList>
    </citation>
    <scope>NUCLEOTIDE SEQUENCE [LARGE SCALE GENOMIC DNA]</scope>
</reference>
<feature type="transmembrane region" description="Helical" evidence="9">
    <location>
        <begin position="347"/>
        <end position="366"/>
    </location>
</feature>
<keyword evidence="3 9" id="KW-0812">Transmembrane</keyword>
<keyword evidence="6" id="KW-0325">Glycoprotein</keyword>
<feature type="transmembrane region" description="Helical" evidence="9">
    <location>
        <begin position="386"/>
        <end position="410"/>
    </location>
</feature>
<feature type="transmembrane region" description="Helical" evidence="9">
    <location>
        <begin position="276"/>
        <end position="293"/>
    </location>
</feature>
<gene>
    <name evidence="10" type="ORF">GPUH_LOCUS14013</name>
</gene>
<dbReference type="Proteomes" id="UP000271098">
    <property type="component" value="Unassembled WGS sequence"/>
</dbReference>
<name>A0A183DZ73_9BILA</name>
<dbReference type="PANTHER" id="PTHR23294:SF0">
    <property type="entry name" value="UNC93-LIKE PROTEIN MFSD11"/>
    <property type="match status" value="1"/>
</dbReference>
<dbReference type="Pfam" id="PF05978">
    <property type="entry name" value="UNC-93"/>
    <property type="match status" value="1"/>
</dbReference>
<evidence type="ECO:0000256" key="5">
    <source>
        <dbReference type="ARBA" id="ARBA00023136"/>
    </source>
</evidence>
<dbReference type="GO" id="GO:0016020">
    <property type="term" value="C:membrane"/>
    <property type="evidence" value="ECO:0007669"/>
    <property type="project" value="UniProtKB-SubCell"/>
</dbReference>
<evidence type="ECO:0000256" key="6">
    <source>
        <dbReference type="ARBA" id="ARBA00023180"/>
    </source>
</evidence>
<dbReference type="Gene3D" id="1.20.1250.20">
    <property type="entry name" value="MFS general substrate transporter like domains"/>
    <property type="match status" value="1"/>
</dbReference>
<feature type="transmembrane region" description="Helical" evidence="9">
    <location>
        <begin position="76"/>
        <end position="98"/>
    </location>
</feature>
<comment type="subcellular location">
    <subcellularLocation>
        <location evidence="1">Membrane</location>
        <topology evidence="1">Multi-pass membrane protein</topology>
    </subcellularLocation>
</comment>
<accession>A0A183DZ73</accession>
<feature type="transmembrane region" description="Helical" evidence="9">
    <location>
        <begin position="130"/>
        <end position="153"/>
    </location>
</feature>
<keyword evidence="11" id="KW-1185">Reference proteome</keyword>
<dbReference type="InterPro" id="IPR036259">
    <property type="entry name" value="MFS_trans_sf"/>
</dbReference>
<feature type="transmembrane region" description="Helical" evidence="9">
    <location>
        <begin position="445"/>
        <end position="466"/>
    </location>
</feature>
<evidence type="ECO:0000256" key="3">
    <source>
        <dbReference type="ARBA" id="ARBA00022692"/>
    </source>
</evidence>
<evidence type="ECO:0000256" key="1">
    <source>
        <dbReference type="ARBA" id="ARBA00004141"/>
    </source>
</evidence>
<dbReference type="InterPro" id="IPR051617">
    <property type="entry name" value="UNC-93-like_regulator"/>
</dbReference>
<proteinExistence type="inferred from homology"/>
<dbReference type="AlphaFoldDB" id="A0A183DZ73"/>
<feature type="transmembrane region" description="Helical" evidence="9">
    <location>
        <begin position="313"/>
        <end position="335"/>
    </location>
</feature>
<dbReference type="WBParaSite" id="GPUH_0001402901-mRNA-1">
    <property type="protein sequence ID" value="GPUH_0001402901-mRNA-1"/>
    <property type="gene ID" value="GPUH_0001402901"/>
</dbReference>
<sequence length="481" mass="52885">MKFRSLRRRMGLIEKDLRCILQLGFGFMLLFSAFNSQGFIEVSLQPRARLRRTVSYSMLMMPTRTKAVALFNKLEIIFSLAIIYLTFTFSNLLAPAVISVISSKWAMVIGALMYCLFMLGFLFLSAPVLYTLSALAGFGAAMIWTGQGTYLTACSRADTIARNSGILWAMTQSCFIFGGLFLFCISFMGSVLTSVKLMYSSFAGVSFIGGVALALLPISLDWDESVADDGGSDVDVVDGRISFQTRPVRGVVTPRAVVSWKDEFYNTLRVASTRRMLLLAVTFIYTGTEMTFYTGVYSACLAAFERLKDNGFIIAYNALAVGIGEVSGGLAFGIFAKRSVAYGRNPIILLGTVIHLLAFFLIFLNIPMEAPLHRTDAEGYIEPNYAIAIFSGFLLGFADSCWSTQIFSLLGSLYSINSSNAFALYKFYQSLAACASFYYGSLLLLHWQLLILAISAVLAAVCFFPVEWEAAAMAIPPPIYS</sequence>
<evidence type="ECO:0000313" key="11">
    <source>
        <dbReference type="Proteomes" id="UP000271098"/>
    </source>
</evidence>
<evidence type="ECO:0000313" key="10">
    <source>
        <dbReference type="EMBL" id="VDN23404.1"/>
    </source>
</evidence>
<evidence type="ECO:0000256" key="9">
    <source>
        <dbReference type="SAM" id="Phobius"/>
    </source>
</evidence>
<keyword evidence="5 9" id="KW-0472">Membrane</keyword>
<dbReference type="PANTHER" id="PTHR23294">
    <property type="entry name" value="ET TRANSLATION PRODUCT-RELATED"/>
    <property type="match status" value="1"/>
</dbReference>
<comment type="similarity">
    <text evidence="2">Belongs to the unc-93 family.</text>
</comment>
<feature type="transmembrane region" description="Helical" evidence="9">
    <location>
        <begin position="197"/>
        <end position="216"/>
    </location>
</feature>
<reference evidence="12" key="1">
    <citation type="submission" date="2016-06" db="UniProtKB">
        <authorList>
            <consortium name="WormBaseParasite"/>
        </authorList>
    </citation>
    <scope>IDENTIFICATION</scope>
</reference>
<feature type="transmembrane region" description="Helical" evidence="9">
    <location>
        <begin position="105"/>
        <end position="124"/>
    </location>
</feature>
<evidence type="ECO:0000256" key="2">
    <source>
        <dbReference type="ARBA" id="ARBA00009172"/>
    </source>
</evidence>
<feature type="transmembrane region" description="Helical" evidence="9">
    <location>
        <begin position="165"/>
        <end position="191"/>
    </location>
</feature>
<evidence type="ECO:0000256" key="4">
    <source>
        <dbReference type="ARBA" id="ARBA00022989"/>
    </source>
</evidence>
<evidence type="ECO:0000256" key="7">
    <source>
        <dbReference type="ARBA" id="ARBA00040302"/>
    </source>
</evidence>